<dbReference type="Proteomes" id="UP000179243">
    <property type="component" value="Unassembled WGS sequence"/>
</dbReference>
<proteinExistence type="predicted"/>
<reference evidence="2 3" key="1">
    <citation type="journal article" date="2016" name="Nat. Commun.">
        <title>Thousands of microbial genomes shed light on interconnected biogeochemical processes in an aquifer system.</title>
        <authorList>
            <person name="Anantharaman K."/>
            <person name="Brown C.T."/>
            <person name="Hug L.A."/>
            <person name="Sharon I."/>
            <person name="Castelle C.J."/>
            <person name="Probst A.J."/>
            <person name="Thomas B.C."/>
            <person name="Singh A."/>
            <person name="Wilkins M.J."/>
            <person name="Karaoz U."/>
            <person name="Brodie E.L."/>
            <person name="Williams K.H."/>
            <person name="Hubbard S.S."/>
            <person name="Banfield J.F."/>
        </authorList>
    </citation>
    <scope>NUCLEOTIDE SEQUENCE [LARGE SCALE GENOMIC DNA]</scope>
</reference>
<evidence type="ECO:0000313" key="3">
    <source>
        <dbReference type="Proteomes" id="UP000179243"/>
    </source>
</evidence>
<dbReference type="SUPFAM" id="SSF53474">
    <property type="entry name" value="alpha/beta-Hydrolases"/>
    <property type="match status" value="1"/>
</dbReference>
<keyword evidence="1" id="KW-0732">Signal</keyword>
<dbReference type="Gene3D" id="2.60.40.4070">
    <property type="match status" value="1"/>
</dbReference>
<evidence type="ECO:0000256" key="1">
    <source>
        <dbReference type="SAM" id="SignalP"/>
    </source>
</evidence>
<feature type="signal peptide" evidence="1">
    <location>
        <begin position="1"/>
        <end position="28"/>
    </location>
</feature>
<protein>
    <recommendedName>
        <fullName evidence="4">FlgD Ig-like domain-containing protein</fullName>
    </recommendedName>
</protein>
<dbReference type="AlphaFoldDB" id="A0A1F7FK76"/>
<evidence type="ECO:0000313" key="2">
    <source>
        <dbReference type="EMBL" id="OGK06981.1"/>
    </source>
</evidence>
<dbReference type="InterPro" id="IPR029058">
    <property type="entry name" value="AB_hydrolase_fold"/>
</dbReference>
<dbReference type="Gene3D" id="3.40.50.1820">
    <property type="entry name" value="alpha/beta hydrolase"/>
    <property type="match status" value="1"/>
</dbReference>
<name>A0A1F7FK76_UNCRA</name>
<gene>
    <name evidence="2" type="ORF">A2519_17405</name>
</gene>
<organism evidence="2 3">
    <name type="scientific">Candidatus Raymondbacteria bacterium RIFOXYD12_FULL_49_13</name>
    <dbReference type="NCBI Taxonomy" id="1817890"/>
    <lineage>
        <taxon>Bacteria</taxon>
        <taxon>Raymondiibacteriota</taxon>
    </lineage>
</organism>
<evidence type="ECO:0008006" key="4">
    <source>
        <dbReference type="Google" id="ProtNLM"/>
    </source>
</evidence>
<comment type="caution">
    <text evidence="2">The sequence shown here is derived from an EMBL/GenBank/DDBJ whole genome shotgun (WGS) entry which is preliminary data.</text>
</comment>
<sequence length="670" mass="74390">MKFKNLFFIAFFAALTVMLNAAPSNVQAFYRYGQTFITWTEDGSSTYGIYRHTSAITSSNIGQAIKIATVDDSSSNCKYGIGAPIGQKHWVIDSINIVSDTGLGEELADSQGLFVHTTKEASGNFYYAVTVGGGTDVSLNVTGPIAESKAEIRPIAVYCVDTLGRKHITYTFFMDYSIWNPGWTGYIYNFLVCLTSNWRIDKDTLFTMYSFYGGKSTRLERIYSYPQGYSVAVKNDPVAHDAPTATVLQDWHYGHKNAAGDSVVNYSEYRIIKSLLFVSKYLKADLNSSLGAGGSMGGSGMWAMGSRYPSVFSAVYCDQGATDMSNPSFVWHGNIAGSVGSLAENLPIKNLRFDDPDHPELDEYLQKYNGTPVWDWLNLQEQLTVRVGDEMSFFNACHGRLDESIDWPTQGRPFGSILKDSKRTFSYIVNNSSHNWNGFEACNFGMLFTGGASYYPYKYKTNKSMPGFSGVNIPYDSVCVKLKTATWTVLQDSLDTWEMTVLAGEPCKITPRRCQGFQASTGDKFDIYVNNVLTESDVEADEYGLVTTSVIDLTTAKTIKIVNTYRVSNPSEAMKIKAKYAEIAALPNPFNPDIWLQYKNPVSGRVVMNIYNLNGKLIKKVMDRVLPENQYGSAFWDATDESGKKVSSGIYIVIATGKYTHVAKSIVLTK</sequence>
<dbReference type="EMBL" id="MFYX01000016">
    <property type="protein sequence ID" value="OGK06981.1"/>
    <property type="molecule type" value="Genomic_DNA"/>
</dbReference>
<accession>A0A1F7FK76</accession>
<feature type="chain" id="PRO_5009528829" description="FlgD Ig-like domain-containing protein" evidence="1">
    <location>
        <begin position="29"/>
        <end position="670"/>
    </location>
</feature>